<protein>
    <submittedName>
        <fullName evidence="1">Uncharacterized protein</fullName>
    </submittedName>
</protein>
<dbReference type="Proteomes" id="UP000077069">
    <property type="component" value="Unassembled WGS sequence"/>
</dbReference>
<dbReference type="EMBL" id="KV441549">
    <property type="protein sequence ID" value="OAG10066.1"/>
    <property type="molecule type" value="Genomic_DNA"/>
</dbReference>
<organism evidence="1 2">
    <name type="scientific">Paraphaeosphaeria sporulosa</name>
    <dbReference type="NCBI Taxonomy" id="1460663"/>
    <lineage>
        <taxon>Eukaryota</taxon>
        <taxon>Fungi</taxon>
        <taxon>Dikarya</taxon>
        <taxon>Ascomycota</taxon>
        <taxon>Pezizomycotina</taxon>
        <taxon>Dothideomycetes</taxon>
        <taxon>Pleosporomycetidae</taxon>
        <taxon>Pleosporales</taxon>
        <taxon>Massarineae</taxon>
        <taxon>Didymosphaeriaceae</taxon>
        <taxon>Paraphaeosphaeria</taxon>
    </lineage>
</organism>
<gene>
    <name evidence="1" type="ORF">CC84DRAFT_1236122</name>
</gene>
<dbReference type="InParanoid" id="A0A177CRZ9"/>
<dbReference type="AlphaFoldDB" id="A0A177CRZ9"/>
<sequence length="187" mass="20879">MHARLMRDYRSPWGQVQIMYRRMRRRRAQGCEEQWAPDCGSFASHVAPALAWAWPLRRSALLTGTALLRQHVRRARALCGPPALTSVRPCCQVRPFQRASPSPPHQCSAEPVRCVQRQQHRSPAAPVDEGGERVQTGCVLARRCYLLPFRAPAPLVAALAVQGTCCTDKDKEALPPECNPPPTPLRC</sequence>
<reference evidence="1 2" key="1">
    <citation type="submission" date="2016-05" db="EMBL/GenBank/DDBJ databases">
        <title>Comparative analysis of secretome profiles of manganese(II)-oxidizing ascomycete fungi.</title>
        <authorList>
            <consortium name="DOE Joint Genome Institute"/>
            <person name="Zeiner C.A."/>
            <person name="Purvine S.O."/>
            <person name="Zink E.M."/>
            <person name="Wu S."/>
            <person name="Pasa-Tolic L."/>
            <person name="Chaput D.L."/>
            <person name="Haridas S."/>
            <person name="Grigoriev I.V."/>
            <person name="Santelli C.M."/>
            <person name="Hansel C.M."/>
        </authorList>
    </citation>
    <scope>NUCLEOTIDE SEQUENCE [LARGE SCALE GENOMIC DNA]</scope>
    <source>
        <strain evidence="1 2">AP3s5-JAC2a</strain>
    </source>
</reference>
<dbReference type="RefSeq" id="XP_018040431.1">
    <property type="nucleotide sequence ID" value="XM_018183874.1"/>
</dbReference>
<evidence type="ECO:0000313" key="2">
    <source>
        <dbReference type="Proteomes" id="UP000077069"/>
    </source>
</evidence>
<evidence type="ECO:0000313" key="1">
    <source>
        <dbReference type="EMBL" id="OAG10066.1"/>
    </source>
</evidence>
<dbReference type="GeneID" id="28767360"/>
<keyword evidence="2" id="KW-1185">Reference proteome</keyword>
<proteinExistence type="predicted"/>
<name>A0A177CRZ9_9PLEO</name>
<accession>A0A177CRZ9</accession>